<dbReference type="AlphaFoldDB" id="A0AAJ4TVA2"/>
<proteinExistence type="predicted"/>
<keyword evidence="1" id="KW-0614">Plasmid</keyword>
<reference evidence="1" key="3">
    <citation type="submission" date="2021-06" db="EMBL/GenBank/DDBJ databases">
        <authorList>
            <person name="Diorio-Toth L."/>
        </authorList>
    </citation>
    <scope>NUCLEOTIDE SEQUENCE</scope>
    <source>
        <strain evidence="1">AL_065</strain>
        <plasmid evidence="1">pAL_065-4</plasmid>
    </source>
</reference>
<dbReference type="Proteomes" id="UP000293391">
    <property type="component" value="Plasmid pAL_065-4"/>
</dbReference>
<accession>A0AAJ4TVA2</accession>
<dbReference type="RefSeq" id="WP_129717873.1">
    <property type="nucleotide sequence ID" value="NZ_CP078048.1"/>
</dbReference>
<dbReference type="EMBL" id="CP078048">
    <property type="protein sequence ID" value="QXR09385.1"/>
    <property type="molecule type" value="Genomic_DNA"/>
</dbReference>
<name>A0AAJ4TVA2_ACILW</name>
<geneLocation type="plasmid" evidence="1 2">
    <name>pAL_065-4</name>
</geneLocation>
<protein>
    <submittedName>
        <fullName evidence="1">Uncharacterized protein</fullName>
    </submittedName>
</protein>
<evidence type="ECO:0000313" key="2">
    <source>
        <dbReference type="Proteomes" id="UP000293391"/>
    </source>
</evidence>
<organism evidence="1 2">
    <name type="scientific">Acinetobacter lwoffii</name>
    <dbReference type="NCBI Taxonomy" id="28090"/>
    <lineage>
        <taxon>Bacteria</taxon>
        <taxon>Pseudomonadati</taxon>
        <taxon>Pseudomonadota</taxon>
        <taxon>Gammaproteobacteria</taxon>
        <taxon>Moraxellales</taxon>
        <taxon>Moraxellaceae</taxon>
        <taxon>Acinetobacter</taxon>
    </lineage>
</organism>
<gene>
    <name evidence="1" type="ORF">EVX74_018055</name>
</gene>
<evidence type="ECO:0000313" key="1">
    <source>
        <dbReference type="EMBL" id="QXR09385.1"/>
    </source>
</evidence>
<sequence>MFGWFKKNEEIPVQPSLDITPTPEMIREEEELLNQFLMHFIEKLSSSPELNKDKINEINDLIKSNLRAFERKEVKKLLNTGIPLTAIQKKELGFNSRLKICEDYLKFININETNKDDPFEFLVDAEFYARARSWSLRDIQQAKNIGSKKIKLSVDEQTCPQSVKAKKFYIVNDAPLLPLKTCGNRCTCMYTAVVEWD</sequence>
<reference evidence="1" key="1">
    <citation type="submission" date="2018-10" db="EMBL/GenBank/DDBJ databases">
        <authorList>
            <person name="D'Souza A.W."/>
            <person name="Potter R.F."/>
            <person name="Wallace M."/>
            <person name="Shupe A."/>
            <person name="Patel S."/>
            <person name="Sun S."/>
            <person name="Gul D."/>
            <person name="Kwon J.H."/>
            <person name="Andleeb S."/>
            <person name="Burnham C.-A.D."/>
            <person name="Dantas G."/>
        </authorList>
    </citation>
    <scope>NUCLEOTIDE SEQUENCE</scope>
    <source>
        <strain evidence="1">AL_065</strain>
        <plasmid evidence="1">pAL_065-4</plasmid>
    </source>
</reference>
<reference evidence="1" key="2">
    <citation type="journal article" date="2019" name="Nat. Commun.">
        <title>Spatiotemporal dynamics of multidrug resistant bacteria on intensive care unit surfaces.</title>
        <authorList>
            <person name="D'Souza A.W."/>
            <person name="Potter R.F."/>
            <person name="Wallace M."/>
            <person name="Shupe A."/>
            <person name="Patel S."/>
            <person name="Sun X."/>
            <person name="Gul D."/>
            <person name="Kwon J.H."/>
            <person name="Andleeb S."/>
            <person name="Burnham C.D."/>
            <person name="Dantas G."/>
        </authorList>
    </citation>
    <scope>NUCLEOTIDE SEQUENCE</scope>
    <source>
        <strain evidence="1">AL_065</strain>
    </source>
</reference>